<evidence type="ECO:0000313" key="5">
    <source>
        <dbReference type="Proteomes" id="UP000633136"/>
    </source>
</evidence>
<name>A0A917APJ7_9MICC</name>
<dbReference type="AlphaFoldDB" id="A0A917APJ7"/>
<proteinExistence type="predicted"/>
<evidence type="ECO:0000256" key="1">
    <source>
        <dbReference type="SAM" id="MobiDB-lite"/>
    </source>
</evidence>
<keyword evidence="2" id="KW-0472">Membrane</keyword>
<reference evidence="4" key="1">
    <citation type="journal article" date="2014" name="Int. J. Syst. Evol. Microbiol.">
        <title>Complete genome sequence of Corynebacterium casei LMG S-19264T (=DSM 44701T), isolated from a smear-ripened cheese.</title>
        <authorList>
            <consortium name="US DOE Joint Genome Institute (JGI-PGF)"/>
            <person name="Walter F."/>
            <person name="Albersmeier A."/>
            <person name="Kalinowski J."/>
            <person name="Ruckert C."/>
        </authorList>
    </citation>
    <scope>NUCLEOTIDE SEQUENCE</scope>
    <source>
        <strain evidence="4">CGMCC 1.15388</strain>
    </source>
</reference>
<sequence>MDSPPLDPDRDEARELLEEELTDDQYQRAFTGPLRDALDDLWAWLTEGALSVGGLEIPYGPVVLVVLIAVAILLCILLVRPRLQRSGRPTDELLNAETGLSADDLRARAGEHLGAERFADAFRDLFRAVVRSAEERALLAEQAGRTASEAARDVAALFPGQADQLHRCGELFNLSHYGGRPLSAQDVERLRALEETLRQTEPSPGQGAPFGAPRLVVPE</sequence>
<dbReference type="InterPro" id="IPR025403">
    <property type="entry name" value="TgpA-like_C"/>
</dbReference>
<keyword evidence="2" id="KW-0812">Transmembrane</keyword>
<reference evidence="4" key="2">
    <citation type="submission" date="2020-09" db="EMBL/GenBank/DDBJ databases">
        <authorList>
            <person name="Sun Q."/>
            <person name="Zhou Y."/>
        </authorList>
    </citation>
    <scope>NUCLEOTIDE SEQUENCE</scope>
    <source>
        <strain evidence="4">CGMCC 1.15388</strain>
    </source>
</reference>
<keyword evidence="2" id="KW-1133">Transmembrane helix</keyword>
<feature type="region of interest" description="Disordered" evidence="1">
    <location>
        <begin position="197"/>
        <end position="219"/>
    </location>
</feature>
<dbReference type="EMBL" id="BMIS01000003">
    <property type="protein sequence ID" value="GGE64675.1"/>
    <property type="molecule type" value="Genomic_DNA"/>
</dbReference>
<dbReference type="Pfam" id="PF13559">
    <property type="entry name" value="DUF4129"/>
    <property type="match status" value="1"/>
</dbReference>
<gene>
    <name evidence="4" type="ORF">GCM10011401_09730</name>
</gene>
<feature type="domain" description="Protein-glutamine gamma-glutamyltransferase-like C-terminal" evidence="3">
    <location>
        <begin position="125"/>
        <end position="193"/>
    </location>
</feature>
<organism evidence="4 5">
    <name type="scientific">Nesterenkonia cremea</name>
    <dbReference type="NCBI Taxonomy" id="1882340"/>
    <lineage>
        <taxon>Bacteria</taxon>
        <taxon>Bacillati</taxon>
        <taxon>Actinomycetota</taxon>
        <taxon>Actinomycetes</taxon>
        <taxon>Micrococcales</taxon>
        <taxon>Micrococcaceae</taxon>
        <taxon>Nesterenkonia</taxon>
    </lineage>
</organism>
<keyword evidence="5" id="KW-1185">Reference proteome</keyword>
<evidence type="ECO:0000256" key="2">
    <source>
        <dbReference type="SAM" id="Phobius"/>
    </source>
</evidence>
<feature type="transmembrane region" description="Helical" evidence="2">
    <location>
        <begin position="59"/>
        <end position="79"/>
    </location>
</feature>
<comment type="caution">
    <text evidence="4">The sequence shown here is derived from an EMBL/GenBank/DDBJ whole genome shotgun (WGS) entry which is preliminary data.</text>
</comment>
<dbReference type="Proteomes" id="UP000633136">
    <property type="component" value="Unassembled WGS sequence"/>
</dbReference>
<evidence type="ECO:0000313" key="4">
    <source>
        <dbReference type="EMBL" id="GGE64675.1"/>
    </source>
</evidence>
<dbReference type="RefSeq" id="WP_188683254.1">
    <property type="nucleotide sequence ID" value="NZ_BMIS01000003.1"/>
</dbReference>
<protein>
    <recommendedName>
        <fullName evidence="3">Protein-glutamine gamma-glutamyltransferase-like C-terminal domain-containing protein</fullName>
    </recommendedName>
</protein>
<evidence type="ECO:0000259" key="3">
    <source>
        <dbReference type="Pfam" id="PF13559"/>
    </source>
</evidence>
<accession>A0A917APJ7</accession>